<keyword evidence="2" id="KW-1185">Reference proteome</keyword>
<accession>A0A840YWX8</accession>
<evidence type="ECO:0000313" key="1">
    <source>
        <dbReference type="EMBL" id="MBB5718057.1"/>
    </source>
</evidence>
<dbReference type="EMBL" id="JACIJI010000001">
    <property type="protein sequence ID" value="MBB5718057.1"/>
    <property type="molecule type" value="Genomic_DNA"/>
</dbReference>
<reference evidence="1 2" key="1">
    <citation type="submission" date="2020-08" db="EMBL/GenBank/DDBJ databases">
        <title>Genomic Encyclopedia of Type Strains, Phase IV (KMG-IV): sequencing the most valuable type-strain genomes for metagenomic binning, comparative biology and taxonomic classification.</title>
        <authorList>
            <person name="Goeker M."/>
        </authorList>
    </citation>
    <scope>NUCLEOTIDE SEQUENCE [LARGE SCALE GENOMIC DNA]</scope>
    <source>
        <strain evidence="1 2">DSM 27203</strain>
    </source>
</reference>
<dbReference type="AlphaFoldDB" id="A0A840YWX8"/>
<dbReference type="Proteomes" id="UP000554342">
    <property type="component" value="Unassembled WGS sequence"/>
</dbReference>
<name>A0A840YWX8_9SPHN</name>
<comment type="caution">
    <text evidence="1">The sequence shown here is derived from an EMBL/GenBank/DDBJ whole genome shotgun (WGS) entry which is preliminary data.</text>
</comment>
<protein>
    <submittedName>
        <fullName evidence="1">Uncharacterized protein</fullName>
    </submittedName>
</protein>
<evidence type="ECO:0000313" key="2">
    <source>
        <dbReference type="Proteomes" id="UP000554342"/>
    </source>
</evidence>
<organism evidence="1 2">
    <name type="scientific">Stakelama sediminis</name>
    <dbReference type="NCBI Taxonomy" id="463200"/>
    <lineage>
        <taxon>Bacteria</taxon>
        <taxon>Pseudomonadati</taxon>
        <taxon>Pseudomonadota</taxon>
        <taxon>Alphaproteobacteria</taxon>
        <taxon>Sphingomonadales</taxon>
        <taxon>Sphingomonadaceae</taxon>
        <taxon>Stakelama</taxon>
    </lineage>
</organism>
<sequence length="77" mass="8311">MYQFKQPVVPGRTGYRVGYRMHEVNHCPGCGNTQWVIGRTTAECAFCATALPINGGGVRGFGLFRSHGGKQVEPLAA</sequence>
<dbReference type="RefSeq" id="WP_184001746.1">
    <property type="nucleotide sequence ID" value="NZ_BAABIF010000004.1"/>
</dbReference>
<proteinExistence type="predicted"/>
<gene>
    <name evidence="1" type="ORF">FHR23_000964</name>
</gene>